<feature type="domain" description="Type II methyltransferase M.TaqI-like" evidence="6">
    <location>
        <begin position="429"/>
        <end position="677"/>
    </location>
</feature>
<keyword evidence="4" id="KW-0949">S-adenosyl-L-methionine</keyword>
<dbReference type="SUPFAM" id="SSF53335">
    <property type="entry name" value="S-adenosyl-L-methionine-dependent methyltransferases"/>
    <property type="match status" value="1"/>
</dbReference>
<evidence type="ECO:0000259" key="6">
    <source>
        <dbReference type="Pfam" id="PF07669"/>
    </source>
</evidence>
<evidence type="ECO:0000313" key="7">
    <source>
        <dbReference type="EMBL" id="TFZ04155.1"/>
    </source>
</evidence>
<dbReference type="PROSITE" id="PS00092">
    <property type="entry name" value="N6_MTASE"/>
    <property type="match status" value="1"/>
</dbReference>
<keyword evidence="3 7" id="KW-0808">Transferase</keyword>
<dbReference type="Pfam" id="PF07669">
    <property type="entry name" value="Eco57I"/>
    <property type="match status" value="1"/>
</dbReference>
<gene>
    <name evidence="7" type="ORF">EZ216_08345</name>
</gene>
<sequence>MFEEKIAKQAYEKIDKRRPRWTNEEEVRLTWITALETALDIEIDAERAKQDLSYNNVIIEFKARGLFKGSDKSAKFKEAMQNRLLPYIKTAAARTGIPEDEHIGIAIDGEHICFAQVDDGAITHGHLLPFSPESVGMVIEACRSNYRRAVIAENLLADFGHASAAASAVMQALADCLAGALASTKRTKIKMLFEEWRDLYGQVADLSSEQVQSIDQQLRFKWRGDRLHAMSGRLFVIHTYNSLVIKLLAAEIVSAHELTTTQSPAESFCAVLSPEDLIEQLESQIERGELFSGAGINGFVEEAIFSWHLDAARSKKGGEQLVPALKALIGKLALYRTDRLTRQRDALRDFYQGLVPETMRKSLGEFYTPDWLVELTVSKIKPADWLGPRFLDPTCGSGSFLVEVLRKKRAAAKKAGKTARQTLKLLCEEVWGFDLNPLAVQTARVNFLMEIADLIAEAPGKPIELPVLLADAIYSPAPNPDGADKVVEYKIGSQIAALTIKLPSTLAFDRARLDQVFALMGEHVESDHEYGRVAKALISQSVLSAKEAAEWGAPLKETYDQVLALHRRNWNGIWFRIVRNFFWSATAGTFDAIVGNPPWVRWSKLPEAYRERVKPTCEQYDIFSKTGYHGGNELDISAMITYTTGDKWLAQGGKLAFLVTQTLFQNPSSSGFRNFRVKPKVNLIPLEVEDLKGLKPFADAANKTALALFQKASSKPSYPVPYIVWSPADGEKRNIKPALTLSEVLTKVKRTPMEANPVGDDGSPWAVLPKGRFEEIRQLAVPSEWIEGRKGITVDLNGVYFVPVVDVNEDDRLIQIQTQPNSGKKDIGAARKFWIEPDQLFPLIKGASDFDACYFAPEGSLHTLVPNSGIRRAHFEAADSELAGLPKTKAYFKAYKPLLESRSTWKSRMAAQGAPYQSIYNVGEFTFKPWKVIWAEMSSTFRAAVAGSREVPLVGKRPCVPDHKIFFVAFDDESEAHFLCGLLNSTMVAQYVEAHNVSIQVGDIFKHMRLPKFDVKSAKHREVAELTKVAHRIANSAKREKAVAAVRTAADGLLHDWLATHKAV</sequence>
<proteinExistence type="predicted"/>
<evidence type="ECO:0000313" key="8">
    <source>
        <dbReference type="Proteomes" id="UP000297839"/>
    </source>
</evidence>
<dbReference type="InterPro" id="IPR050953">
    <property type="entry name" value="N4_N6_ade-DNA_methylase"/>
</dbReference>
<dbReference type="PANTHER" id="PTHR33841">
    <property type="entry name" value="DNA METHYLTRANSFERASE YEEA-RELATED"/>
    <property type="match status" value="1"/>
</dbReference>
<dbReference type="InterPro" id="IPR002052">
    <property type="entry name" value="DNA_methylase_N6_adenine_CS"/>
</dbReference>
<protein>
    <recommendedName>
        <fullName evidence="1">site-specific DNA-methyltransferase (adenine-specific)</fullName>
        <ecNumber evidence="1">2.1.1.72</ecNumber>
    </recommendedName>
</protein>
<dbReference type="PRINTS" id="PR00507">
    <property type="entry name" value="N12N6MTFRASE"/>
</dbReference>
<keyword evidence="2 7" id="KW-0489">Methyltransferase</keyword>
<dbReference type="Proteomes" id="UP000297839">
    <property type="component" value="Unassembled WGS sequence"/>
</dbReference>
<dbReference type="GO" id="GO:0003676">
    <property type="term" value="F:nucleic acid binding"/>
    <property type="evidence" value="ECO:0007669"/>
    <property type="project" value="InterPro"/>
</dbReference>
<dbReference type="Gene3D" id="3.40.50.150">
    <property type="entry name" value="Vaccinia Virus protein VP39"/>
    <property type="match status" value="1"/>
</dbReference>
<accession>A0A4Z0C1N1</accession>
<dbReference type="AlphaFoldDB" id="A0A4Z0C1N1"/>
<comment type="catalytic activity">
    <reaction evidence="5">
        <text>a 2'-deoxyadenosine in DNA + S-adenosyl-L-methionine = an N(6)-methyl-2'-deoxyadenosine in DNA + S-adenosyl-L-homocysteine + H(+)</text>
        <dbReference type="Rhea" id="RHEA:15197"/>
        <dbReference type="Rhea" id="RHEA-COMP:12418"/>
        <dbReference type="Rhea" id="RHEA-COMP:12419"/>
        <dbReference type="ChEBI" id="CHEBI:15378"/>
        <dbReference type="ChEBI" id="CHEBI:57856"/>
        <dbReference type="ChEBI" id="CHEBI:59789"/>
        <dbReference type="ChEBI" id="CHEBI:90615"/>
        <dbReference type="ChEBI" id="CHEBI:90616"/>
        <dbReference type="EC" id="2.1.1.72"/>
    </reaction>
</comment>
<evidence type="ECO:0000256" key="2">
    <source>
        <dbReference type="ARBA" id="ARBA00022603"/>
    </source>
</evidence>
<evidence type="ECO:0000256" key="1">
    <source>
        <dbReference type="ARBA" id="ARBA00011900"/>
    </source>
</evidence>
<comment type="caution">
    <text evidence="7">The sequence shown here is derived from an EMBL/GenBank/DDBJ whole genome shotgun (WGS) entry which is preliminary data.</text>
</comment>
<reference evidence="7 8" key="1">
    <citation type="submission" date="2019-03" db="EMBL/GenBank/DDBJ databases">
        <title>Ramlibacter sp. 18x22-1, whole genome shotgun sequence.</title>
        <authorList>
            <person name="Zhang X."/>
            <person name="Feng G."/>
            <person name="Zhu H."/>
        </authorList>
    </citation>
    <scope>NUCLEOTIDE SEQUENCE [LARGE SCALE GENOMIC DNA]</scope>
    <source>
        <strain evidence="7 8">18x22-1</strain>
    </source>
</reference>
<organism evidence="7 8">
    <name type="scientific">Ramlibacter humi</name>
    <dbReference type="NCBI Taxonomy" id="2530451"/>
    <lineage>
        <taxon>Bacteria</taxon>
        <taxon>Pseudomonadati</taxon>
        <taxon>Pseudomonadota</taxon>
        <taxon>Betaproteobacteria</taxon>
        <taxon>Burkholderiales</taxon>
        <taxon>Comamonadaceae</taxon>
        <taxon>Ramlibacter</taxon>
    </lineage>
</organism>
<evidence type="ECO:0000256" key="3">
    <source>
        <dbReference type="ARBA" id="ARBA00022679"/>
    </source>
</evidence>
<dbReference type="GO" id="GO:0032259">
    <property type="term" value="P:methylation"/>
    <property type="evidence" value="ECO:0007669"/>
    <property type="project" value="UniProtKB-KW"/>
</dbReference>
<dbReference type="GO" id="GO:0006304">
    <property type="term" value="P:DNA modification"/>
    <property type="evidence" value="ECO:0007669"/>
    <property type="project" value="InterPro"/>
</dbReference>
<dbReference type="PANTHER" id="PTHR33841:SF4">
    <property type="entry name" value="RESTRICTION MODIFICATION SYSTEM DNA SPECIFICITY DOMAIN"/>
    <property type="match status" value="1"/>
</dbReference>
<dbReference type="GO" id="GO:0009007">
    <property type="term" value="F:site-specific DNA-methyltransferase (adenine-specific) activity"/>
    <property type="evidence" value="ECO:0007669"/>
    <property type="project" value="UniProtKB-EC"/>
</dbReference>
<name>A0A4Z0C1N1_9BURK</name>
<dbReference type="InterPro" id="IPR011639">
    <property type="entry name" value="MethylTrfase_TaqI-like_dom"/>
</dbReference>
<keyword evidence="8" id="KW-1185">Reference proteome</keyword>
<dbReference type="InterPro" id="IPR029063">
    <property type="entry name" value="SAM-dependent_MTases_sf"/>
</dbReference>
<evidence type="ECO:0000256" key="4">
    <source>
        <dbReference type="ARBA" id="ARBA00022691"/>
    </source>
</evidence>
<dbReference type="EC" id="2.1.1.72" evidence="1"/>
<evidence type="ECO:0000256" key="5">
    <source>
        <dbReference type="ARBA" id="ARBA00047942"/>
    </source>
</evidence>
<dbReference type="EMBL" id="SMLK01000002">
    <property type="protein sequence ID" value="TFZ04155.1"/>
    <property type="molecule type" value="Genomic_DNA"/>
</dbReference>
<dbReference type="OrthoDB" id="9782445at2"/>